<comment type="similarity">
    <text evidence="3">Belongs to the protein disulfide isomerase family.</text>
</comment>
<feature type="chain" id="PRO_5005568714" description="protein disulfide-isomerase" evidence="13">
    <location>
        <begin position="20"/>
        <end position="553"/>
    </location>
</feature>
<evidence type="ECO:0000259" key="14">
    <source>
        <dbReference type="PROSITE" id="PS51352"/>
    </source>
</evidence>
<dbReference type="CDD" id="cd02995">
    <property type="entry name" value="PDI_a_PDI_a'_C"/>
    <property type="match status" value="1"/>
</dbReference>
<gene>
    <name evidence="15" type="ORF">VP01_1191g4</name>
</gene>
<comment type="subcellular location">
    <subcellularLocation>
        <location evidence="2">Endoplasmic reticulum lumen</location>
    </subcellularLocation>
</comment>
<dbReference type="VEuPathDB" id="FungiDB:VP01_1191g4"/>
<keyword evidence="7" id="KW-0256">Endoplasmic reticulum</keyword>
<evidence type="ECO:0000256" key="3">
    <source>
        <dbReference type="ARBA" id="ARBA00006347"/>
    </source>
</evidence>
<evidence type="ECO:0000256" key="12">
    <source>
        <dbReference type="SAM" id="MobiDB-lite"/>
    </source>
</evidence>
<dbReference type="InterPro" id="IPR005792">
    <property type="entry name" value="Prot_disulphide_isomerase"/>
</dbReference>
<dbReference type="EMBL" id="LAVV01002132">
    <property type="protein sequence ID" value="KNZ63067.1"/>
    <property type="molecule type" value="Genomic_DNA"/>
</dbReference>
<dbReference type="PROSITE" id="PS00194">
    <property type="entry name" value="THIOREDOXIN_1"/>
    <property type="match status" value="1"/>
</dbReference>
<keyword evidence="10 11" id="KW-0676">Redox-active center</keyword>
<dbReference type="Pfam" id="PF00085">
    <property type="entry name" value="Thioredoxin"/>
    <property type="match status" value="2"/>
</dbReference>
<name>A0A0L6VR06_9BASI</name>
<keyword evidence="16" id="KW-1185">Reference proteome</keyword>
<sequence>MKSFRLISTLLALASSIRADAGVNPNDAPDDVIELTSENFSTLVTPAPLILVEFSKSFLKIQSQRCLTLAFLTSITFRCGHCKALMPETDSSLLDIQYKKAATLLKKDGIPVAKVDCTEQSEVCSQHEISGYPTLKIFANGVASEYKGPRKADGIVSYMQKRAQPVVTTVTSENHTDFIKSGNVVVVAYLDHSDTDGLDAFTNYAESKRDDYVFGVCYDKSSIHDVSSSDVTLVLWKNFDEGRNDFHGEKLTKESISKFVNANSVPLFDELTPSNFALYNEMGLPLAYTFIEANNPKRESLIKSLEPVAKDNKGHVNFVWIDATKFGDYAKSLNLPGTNWPEFVIQDLSSQDKYPLDAKKEVNHKHVAEFIKLYRAGQVKKSVKSQPVPSKQDDGSYVLVADAFDEVVYADNNQKDVFLEFYAPWCGHCKLLKPIWDNLARSFSGSSDKVLIAKFDATENDIPSSANIVVQGYPTLKFKPAGSKEFIDYEDERQLDALIAFVENHSVNKVKAVKVDLPPPVEGGAGSDQVVFDSDESDPVPEDEDKDAEHDEL</sequence>
<dbReference type="STRING" id="27349.A0A0L6VR06"/>
<dbReference type="GO" id="GO:0003756">
    <property type="term" value="F:protein disulfide isomerase activity"/>
    <property type="evidence" value="ECO:0007669"/>
    <property type="project" value="UniProtKB-EC"/>
</dbReference>
<dbReference type="PROSITE" id="PS51352">
    <property type="entry name" value="THIOREDOXIN_2"/>
    <property type="match status" value="2"/>
</dbReference>
<dbReference type="Proteomes" id="UP000037035">
    <property type="component" value="Unassembled WGS sequence"/>
</dbReference>
<evidence type="ECO:0000256" key="4">
    <source>
        <dbReference type="ARBA" id="ARBA00012723"/>
    </source>
</evidence>
<dbReference type="SUPFAM" id="SSF52833">
    <property type="entry name" value="Thioredoxin-like"/>
    <property type="match status" value="4"/>
</dbReference>
<feature type="disulfide bond" description="Redox-active" evidence="11">
    <location>
        <begin position="426"/>
        <end position="429"/>
    </location>
</feature>
<feature type="region of interest" description="Disordered" evidence="12">
    <location>
        <begin position="517"/>
        <end position="553"/>
    </location>
</feature>
<evidence type="ECO:0000256" key="1">
    <source>
        <dbReference type="ARBA" id="ARBA00001182"/>
    </source>
</evidence>
<evidence type="ECO:0000256" key="5">
    <source>
        <dbReference type="ARBA" id="ARBA00022729"/>
    </source>
</evidence>
<evidence type="ECO:0000256" key="13">
    <source>
        <dbReference type="SAM" id="SignalP"/>
    </source>
</evidence>
<keyword evidence="5 13" id="KW-0732">Signal</keyword>
<evidence type="ECO:0000256" key="10">
    <source>
        <dbReference type="ARBA" id="ARBA00023284"/>
    </source>
</evidence>
<organism evidence="15 16">
    <name type="scientific">Puccinia sorghi</name>
    <dbReference type="NCBI Taxonomy" id="27349"/>
    <lineage>
        <taxon>Eukaryota</taxon>
        <taxon>Fungi</taxon>
        <taxon>Dikarya</taxon>
        <taxon>Basidiomycota</taxon>
        <taxon>Pucciniomycotina</taxon>
        <taxon>Pucciniomycetes</taxon>
        <taxon>Pucciniales</taxon>
        <taxon>Pucciniaceae</taxon>
        <taxon>Puccinia</taxon>
    </lineage>
</organism>
<evidence type="ECO:0000313" key="16">
    <source>
        <dbReference type="Proteomes" id="UP000037035"/>
    </source>
</evidence>
<keyword evidence="8 11" id="KW-1015">Disulfide bond</keyword>
<comment type="caution">
    <text evidence="15">The sequence shown here is derived from an EMBL/GenBank/DDBJ whole genome shotgun (WGS) entry which is preliminary data.</text>
</comment>
<dbReference type="EC" id="5.3.4.1" evidence="4"/>
<evidence type="ECO:0000313" key="15">
    <source>
        <dbReference type="EMBL" id="KNZ63067.1"/>
    </source>
</evidence>
<dbReference type="Pfam" id="PF13848">
    <property type="entry name" value="Thioredoxin_6"/>
    <property type="match status" value="1"/>
</dbReference>
<dbReference type="CDD" id="cd02981">
    <property type="entry name" value="PDI_b_family"/>
    <property type="match status" value="1"/>
</dbReference>
<proteinExistence type="inferred from homology"/>
<comment type="catalytic activity">
    <reaction evidence="1">
        <text>Catalyzes the rearrangement of -S-S- bonds in proteins.</text>
        <dbReference type="EC" id="5.3.4.1"/>
    </reaction>
</comment>
<keyword evidence="6" id="KW-0677">Repeat</keyword>
<dbReference type="Gene3D" id="3.40.30.10">
    <property type="entry name" value="Glutaredoxin"/>
    <property type="match status" value="4"/>
</dbReference>
<evidence type="ECO:0000256" key="2">
    <source>
        <dbReference type="ARBA" id="ARBA00004319"/>
    </source>
</evidence>
<dbReference type="InterPro" id="IPR017937">
    <property type="entry name" value="Thioredoxin_CS"/>
</dbReference>
<evidence type="ECO:0000256" key="8">
    <source>
        <dbReference type="ARBA" id="ARBA00023157"/>
    </source>
</evidence>
<dbReference type="FunFam" id="3.40.30.10:FF:000139">
    <property type="entry name" value="Protein disulfide-isomerase"/>
    <property type="match status" value="1"/>
</dbReference>
<keyword evidence="9" id="KW-0413">Isomerase</keyword>
<dbReference type="OrthoDB" id="427280at2759"/>
<accession>A0A0L6VR06</accession>
<evidence type="ECO:0000256" key="11">
    <source>
        <dbReference type="PIRSR" id="PIRSR605792-51"/>
    </source>
</evidence>
<evidence type="ECO:0000256" key="7">
    <source>
        <dbReference type="ARBA" id="ARBA00022824"/>
    </source>
</evidence>
<dbReference type="InterPro" id="IPR013766">
    <property type="entry name" value="Thioredoxin_domain"/>
</dbReference>
<dbReference type="PANTHER" id="PTHR18929">
    <property type="entry name" value="PROTEIN DISULFIDE ISOMERASE"/>
    <property type="match status" value="1"/>
</dbReference>
<feature type="domain" description="Thioredoxin" evidence="14">
    <location>
        <begin position="8"/>
        <end position="164"/>
    </location>
</feature>
<dbReference type="FunFam" id="3.40.30.10:FF:000042">
    <property type="entry name" value="protein disulfide-isomerase A2"/>
    <property type="match status" value="1"/>
</dbReference>
<dbReference type="GO" id="GO:0005788">
    <property type="term" value="C:endoplasmic reticulum lumen"/>
    <property type="evidence" value="ECO:0007669"/>
    <property type="project" value="UniProtKB-SubCell"/>
</dbReference>
<feature type="signal peptide" evidence="13">
    <location>
        <begin position="1"/>
        <end position="19"/>
    </location>
</feature>
<evidence type="ECO:0000256" key="6">
    <source>
        <dbReference type="ARBA" id="ARBA00022737"/>
    </source>
</evidence>
<dbReference type="CDD" id="cd02961">
    <property type="entry name" value="PDI_a_family"/>
    <property type="match status" value="1"/>
</dbReference>
<dbReference type="GO" id="GO:0006457">
    <property type="term" value="P:protein folding"/>
    <property type="evidence" value="ECO:0007669"/>
    <property type="project" value="TreeGrafter"/>
</dbReference>
<dbReference type="AlphaFoldDB" id="A0A0L6VR06"/>
<dbReference type="NCBIfam" id="TIGR01130">
    <property type="entry name" value="ER_PDI_fam"/>
    <property type="match status" value="1"/>
</dbReference>
<dbReference type="PANTHER" id="PTHR18929:SF132">
    <property type="entry name" value="PROTEIN DISULFIDE-ISOMERASE A3"/>
    <property type="match status" value="1"/>
</dbReference>
<protein>
    <recommendedName>
        <fullName evidence="4">protein disulfide-isomerase</fullName>
        <ecNumber evidence="4">5.3.4.1</ecNumber>
    </recommendedName>
</protein>
<feature type="domain" description="Thioredoxin" evidence="14">
    <location>
        <begin position="377"/>
        <end position="507"/>
    </location>
</feature>
<dbReference type="GO" id="GO:0034976">
    <property type="term" value="P:response to endoplasmic reticulum stress"/>
    <property type="evidence" value="ECO:0007669"/>
    <property type="project" value="TreeGrafter"/>
</dbReference>
<dbReference type="CDD" id="cd02982">
    <property type="entry name" value="PDI_b'_family"/>
    <property type="match status" value="1"/>
</dbReference>
<feature type="disulfide bond" description="Redox-active" evidence="11">
    <location>
        <begin position="79"/>
        <end position="82"/>
    </location>
</feature>
<feature type="compositionally biased region" description="Acidic residues" evidence="12">
    <location>
        <begin position="533"/>
        <end position="546"/>
    </location>
</feature>
<evidence type="ECO:0000256" key="9">
    <source>
        <dbReference type="ARBA" id="ARBA00023235"/>
    </source>
</evidence>
<dbReference type="InterPro" id="IPR036249">
    <property type="entry name" value="Thioredoxin-like_sf"/>
</dbReference>
<reference evidence="15 16" key="1">
    <citation type="submission" date="2015-08" db="EMBL/GenBank/DDBJ databases">
        <title>Next Generation Sequencing and Analysis of the Genome of Puccinia sorghi L Schw, the Causal Agent of Maize Common Rust.</title>
        <authorList>
            <person name="Rochi L."/>
            <person name="Burguener G."/>
            <person name="Darino M."/>
            <person name="Turjanski A."/>
            <person name="Kreff E."/>
            <person name="Dieguez M.J."/>
            <person name="Sacco F."/>
        </authorList>
    </citation>
    <scope>NUCLEOTIDE SEQUENCE [LARGE SCALE GENOMIC DNA]</scope>
    <source>
        <strain evidence="15 16">RO10H11247</strain>
    </source>
</reference>